<dbReference type="InterPro" id="IPR017452">
    <property type="entry name" value="GPCR_Rhodpsn_7TM"/>
</dbReference>
<feature type="transmembrane region" description="Helical" evidence="14">
    <location>
        <begin position="241"/>
        <end position="262"/>
    </location>
</feature>
<evidence type="ECO:0000256" key="4">
    <source>
        <dbReference type="ARBA" id="ARBA00022692"/>
    </source>
</evidence>
<keyword evidence="9" id="KW-1015">Disulfide bond</keyword>
<dbReference type="EMBL" id="NHOQ01000837">
    <property type="protein sequence ID" value="PWA28399.1"/>
    <property type="molecule type" value="Genomic_DNA"/>
</dbReference>
<keyword evidence="12 13" id="KW-0807">Transducer</keyword>
<keyword evidence="5" id="KW-0552">Olfaction</keyword>
<feature type="domain" description="G-protein coupled receptors family 1 profile" evidence="15">
    <location>
        <begin position="648"/>
        <end position="897"/>
    </location>
</feature>
<feature type="transmembrane region" description="Helical" evidence="14">
    <location>
        <begin position="801"/>
        <end position="825"/>
    </location>
</feature>
<dbReference type="GO" id="GO:0004930">
    <property type="term" value="F:G protein-coupled receptor activity"/>
    <property type="evidence" value="ECO:0007669"/>
    <property type="project" value="UniProtKB-KW"/>
</dbReference>
<feature type="transmembrane region" description="Helical" evidence="14">
    <location>
        <begin position="560"/>
        <end position="579"/>
    </location>
</feature>
<dbReference type="PANTHER" id="PTHR26451:SF847">
    <property type="entry name" value="ODORANT RECEPTOR-RELATED"/>
    <property type="match status" value="1"/>
</dbReference>
<evidence type="ECO:0000313" key="17">
    <source>
        <dbReference type="Proteomes" id="UP000250572"/>
    </source>
</evidence>
<evidence type="ECO:0000256" key="3">
    <source>
        <dbReference type="ARBA" id="ARBA00022606"/>
    </source>
</evidence>
<gene>
    <name evidence="16" type="ORF">CCH79_00015970</name>
</gene>
<feature type="domain" description="G-protein coupled receptors family 1 profile" evidence="15">
    <location>
        <begin position="44"/>
        <end position="292"/>
    </location>
</feature>
<dbReference type="GO" id="GO:0005886">
    <property type="term" value="C:plasma membrane"/>
    <property type="evidence" value="ECO:0007669"/>
    <property type="project" value="UniProtKB-SubCell"/>
</dbReference>
<feature type="transmembrane region" description="Helical" evidence="14">
    <location>
        <begin position="748"/>
        <end position="768"/>
    </location>
</feature>
<sequence>MRADLYVDQINISYITLSGYVDLNKYRYFYFFIVLTVFILTVCSNATILYLIWIHKNLHEPMYIFIAALLFNGLLYSTNIYPKLLIDFLSEKPIISYSACLFQFFMFYSFGGSEFLLLAAMAFDRYVAICKPLRYRNIMKRSTVSTFLITAWFVAVFYPVVLAMLSYQAKLCTFNLEGIFCNNTIYALQCVRSTTLTVFGIVAFSNVVVLPMLFTSFTYANIFRISSRSSKQSRKTTVETCVPHLLVLTSYFCLMTYDVVIARVQSDFPKIARFIMTMQISLYHPLFNPFIYGFKMREINKRLKKLFFRAAKETTAMDAAAGELNATYITLGGHVELHRYRFLYFAVMFVVYLLIICSNSAILGLIWVQKSLHEPMYVFIAALLFNSLLFSATIYPKLLADFLSDEQTTSLSLCNLQSFTYYSLCGAEFLLLSAMAYDRYVSICRPLQYQATMRTPTVAALLALAWLLPACQLVPSLFISRGYKLCHSTLNGIFCNNAISRLFCMDSRAPYITYGAFIALNTIVLPMLFILFTYTKILIISLRGSGHMRRKAAKTCSPHLLVLISFSCLCSYDVVVARLEVDLDRTARFVMTLQVVLYHPLFNPVIYGLKMEKIHRLLRMVLCHDKRKKYRFLYFVMTSSVYVLILCSNSTILCLIWIRKSLHQPMYAFIAALLLNSLLLSTNVYPKLLVDLLSDVQMTSYLACRIQALIYYSLCGSEFLLLAAMAYDRYVSICKPLRYRTVMGKRTVTALLVLAWLLPSCQLVPSLILGDGLKLCRYTLNGIFCNNAVTKLSCVTSAGPYIIYGVIILVNTIFVPLAFILFTYCKILVISSRRGSDARKRAVQTCAPHLLVLISFSCLCSYDVIVARLEIDLPKAARSIMTLQVVLYQPLFNPIIYGLKMKEIHKHLKRLLSRSRVCAFVLP</sequence>
<dbReference type="GO" id="GO:0004984">
    <property type="term" value="F:olfactory receptor activity"/>
    <property type="evidence" value="ECO:0007669"/>
    <property type="project" value="InterPro"/>
</dbReference>
<dbReference type="Gene3D" id="1.20.1070.10">
    <property type="entry name" value="Rhodopsin 7-helix transmembrane proteins"/>
    <property type="match status" value="3"/>
</dbReference>
<evidence type="ECO:0000256" key="11">
    <source>
        <dbReference type="ARBA" id="ARBA00023180"/>
    </source>
</evidence>
<dbReference type="STRING" id="33528.ENSGAFP00000010240"/>
<feature type="transmembrane region" description="Helical" evidence="14">
    <location>
        <begin position="879"/>
        <end position="899"/>
    </location>
</feature>
<name>A0A315VYJ9_GAMAF</name>
<feature type="transmembrane region" description="Helical" evidence="14">
    <location>
        <begin position="144"/>
        <end position="167"/>
    </location>
</feature>
<feature type="transmembrane region" description="Helical" evidence="14">
    <location>
        <begin position="665"/>
        <end position="686"/>
    </location>
</feature>
<evidence type="ECO:0000256" key="2">
    <source>
        <dbReference type="ARBA" id="ARBA00022475"/>
    </source>
</evidence>
<dbReference type="Proteomes" id="UP000250572">
    <property type="component" value="Unassembled WGS sequence"/>
</dbReference>
<keyword evidence="2" id="KW-1003">Cell membrane</keyword>
<dbReference type="PRINTS" id="PR00237">
    <property type="entry name" value="GPCRRHODOPSN"/>
</dbReference>
<keyword evidence="4 13" id="KW-0812">Transmembrane</keyword>
<feature type="transmembrane region" description="Helical" evidence="14">
    <location>
        <begin position="63"/>
        <end position="82"/>
    </location>
</feature>
<evidence type="ECO:0000256" key="8">
    <source>
        <dbReference type="ARBA" id="ARBA00023136"/>
    </source>
</evidence>
<keyword evidence="17" id="KW-1185">Reference proteome</keyword>
<evidence type="ECO:0000256" key="6">
    <source>
        <dbReference type="ARBA" id="ARBA00022989"/>
    </source>
</evidence>
<evidence type="ECO:0000256" key="9">
    <source>
        <dbReference type="ARBA" id="ARBA00023157"/>
    </source>
</evidence>
<dbReference type="PROSITE" id="PS50262">
    <property type="entry name" value="G_PROTEIN_RECEP_F1_2"/>
    <property type="match status" value="3"/>
</dbReference>
<keyword evidence="10 13" id="KW-0675">Receptor</keyword>
<dbReference type="PROSITE" id="PS00237">
    <property type="entry name" value="G_PROTEIN_RECEP_F1_1"/>
    <property type="match status" value="3"/>
</dbReference>
<comment type="caution">
    <text evidence="16">The sequence shown here is derived from an EMBL/GenBank/DDBJ whole genome shotgun (WGS) entry which is preliminary data.</text>
</comment>
<reference evidence="16 17" key="1">
    <citation type="journal article" date="2018" name="G3 (Bethesda)">
        <title>A High-Quality Reference Genome for the Invasive Mosquitofish Gambusia affinis Using a Chicago Library.</title>
        <authorList>
            <person name="Hoffberg S.L."/>
            <person name="Troendle N.J."/>
            <person name="Glenn T.C."/>
            <person name="Mahmud O."/>
            <person name="Louha S."/>
            <person name="Chalopin D."/>
            <person name="Bennetzen J.L."/>
            <person name="Mauricio R."/>
        </authorList>
    </citation>
    <scope>NUCLEOTIDE SEQUENCE [LARGE SCALE GENOMIC DNA]</scope>
    <source>
        <strain evidence="16">NE01/NJP1002.9</strain>
        <tissue evidence="16">Muscle</tissue>
    </source>
</reference>
<feature type="transmembrane region" description="Helical" evidence="14">
    <location>
        <begin position="343"/>
        <end position="368"/>
    </location>
</feature>
<accession>A0A315VYJ9</accession>
<dbReference type="AlphaFoldDB" id="A0A315VYJ9"/>
<dbReference type="FunFam" id="1.20.1070.10:FF:000024">
    <property type="entry name" value="Olfactory receptor"/>
    <property type="match status" value="3"/>
</dbReference>
<evidence type="ECO:0000259" key="15">
    <source>
        <dbReference type="PROSITE" id="PS50262"/>
    </source>
</evidence>
<feature type="transmembrane region" description="Helical" evidence="14">
    <location>
        <begin position="632"/>
        <end position="658"/>
    </location>
</feature>
<feature type="transmembrane region" description="Helical" evidence="14">
    <location>
        <begin position="94"/>
        <end position="123"/>
    </location>
</feature>
<feature type="transmembrane region" description="Helical" evidence="14">
    <location>
        <begin position="511"/>
        <end position="539"/>
    </location>
</feature>
<protein>
    <recommendedName>
        <fullName evidence="15">G-protein coupled receptors family 1 profile domain-containing protein</fullName>
    </recommendedName>
</protein>
<feature type="transmembrane region" description="Helical" evidence="14">
    <location>
        <begin position="846"/>
        <end position="867"/>
    </location>
</feature>
<keyword evidence="3" id="KW-0716">Sensory transduction</keyword>
<dbReference type="InterPro" id="IPR052921">
    <property type="entry name" value="GPCR1_Superfamily_Member"/>
</dbReference>
<feature type="transmembrane region" description="Helical" evidence="14">
    <location>
        <begin position="377"/>
        <end position="399"/>
    </location>
</feature>
<evidence type="ECO:0000256" key="12">
    <source>
        <dbReference type="ARBA" id="ARBA00023224"/>
    </source>
</evidence>
<evidence type="ECO:0000256" key="14">
    <source>
        <dbReference type="SAM" id="Phobius"/>
    </source>
</evidence>
<comment type="similarity">
    <text evidence="13">Belongs to the G-protein coupled receptor 1 family.</text>
</comment>
<dbReference type="SUPFAM" id="SSF81321">
    <property type="entry name" value="Family A G protein-coupled receptor-like"/>
    <property type="match status" value="3"/>
</dbReference>
<evidence type="ECO:0000256" key="13">
    <source>
        <dbReference type="RuleBase" id="RU000688"/>
    </source>
</evidence>
<dbReference type="InterPro" id="IPR000725">
    <property type="entry name" value="Olfact_rcpt"/>
</dbReference>
<dbReference type="Pfam" id="PF13853">
    <property type="entry name" value="7tm_4"/>
    <property type="match status" value="3"/>
</dbReference>
<dbReference type="PANTHER" id="PTHR26451">
    <property type="entry name" value="G_PROTEIN_RECEP_F1_2 DOMAIN-CONTAINING PROTEIN"/>
    <property type="match status" value="1"/>
</dbReference>
<feature type="transmembrane region" description="Helical" evidence="14">
    <location>
        <begin position="196"/>
        <end position="220"/>
    </location>
</feature>
<keyword evidence="11" id="KW-0325">Glycoprotein</keyword>
<evidence type="ECO:0000256" key="1">
    <source>
        <dbReference type="ARBA" id="ARBA00004651"/>
    </source>
</evidence>
<keyword evidence="6 14" id="KW-1133">Transmembrane helix</keyword>
<evidence type="ECO:0000256" key="5">
    <source>
        <dbReference type="ARBA" id="ARBA00022725"/>
    </source>
</evidence>
<evidence type="ECO:0000256" key="10">
    <source>
        <dbReference type="ARBA" id="ARBA00023170"/>
    </source>
</evidence>
<keyword evidence="8 14" id="KW-0472">Membrane</keyword>
<feature type="transmembrane region" description="Helical" evidence="14">
    <location>
        <begin position="458"/>
        <end position="479"/>
    </location>
</feature>
<dbReference type="GO" id="GO:0005549">
    <property type="term" value="F:odorant binding"/>
    <property type="evidence" value="ECO:0007669"/>
    <property type="project" value="TreeGrafter"/>
</dbReference>
<organism evidence="16 17">
    <name type="scientific">Gambusia affinis</name>
    <name type="common">Western mosquitofish</name>
    <name type="synonym">Heterandria affinis</name>
    <dbReference type="NCBI Taxonomy" id="33528"/>
    <lineage>
        <taxon>Eukaryota</taxon>
        <taxon>Metazoa</taxon>
        <taxon>Chordata</taxon>
        <taxon>Craniata</taxon>
        <taxon>Vertebrata</taxon>
        <taxon>Euteleostomi</taxon>
        <taxon>Actinopterygii</taxon>
        <taxon>Neopterygii</taxon>
        <taxon>Teleostei</taxon>
        <taxon>Neoteleostei</taxon>
        <taxon>Acanthomorphata</taxon>
        <taxon>Ovalentaria</taxon>
        <taxon>Atherinomorphae</taxon>
        <taxon>Cyprinodontiformes</taxon>
        <taxon>Poeciliidae</taxon>
        <taxon>Poeciliinae</taxon>
        <taxon>Gambusia</taxon>
    </lineage>
</organism>
<feature type="transmembrane region" description="Helical" evidence="14">
    <location>
        <begin position="274"/>
        <end position="294"/>
    </location>
</feature>
<evidence type="ECO:0000313" key="16">
    <source>
        <dbReference type="EMBL" id="PWA28399.1"/>
    </source>
</evidence>
<evidence type="ECO:0000256" key="7">
    <source>
        <dbReference type="ARBA" id="ARBA00023040"/>
    </source>
</evidence>
<comment type="subcellular location">
    <subcellularLocation>
        <location evidence="1">Cell membrane</location>
        <topology evidence="1">Multi-pass membrane protein</topology>
    </subcellularLocation>
</comment>
<dbReference type="InterPro" id="IPR000276">
    <property type="entry name" value="GPCR_Rhodpsn"/>
</dbReference>
<feature type="transmembrane region" description="Helical" evidence="14">
    <location>
        <begin position="28"/>
        <end position="51"/>
    </location>
</feature>
<dbReference type="PRINTS" id="PR00245">
    <property type="entry name" value="OLFACTORYR"/>
</dbReference>
<feature type="domain" description="G-protein coupled receptors family 1 profile" evidence="15">
    <location>
        <begin position="358"/>
        <end position="607"/>
    </location>
</feature>
<keyword evidence="7 13" id="KW-0297">G-protein coupled receptor</keyword>
<proteinExistence type="inferred from homology"/>